<dbReference type="Pfam" id="PF17483">
    <property type="entry name" value="TbpB_C"/>
    <property type="match status" value="1"/>
</dbReference>
<evidence type="ECO:0000259" key="2">
    <source>
        <dbReference type="Pfam" id="PF01298"/>
    </source>
</evidence>
<keyword evidence="5" id="KW-1185">Reference proteome</keyword>
<dbReference type="OrthoDB" id="5673741at2"/>
<dbReference type="AlphaFoldDB" id="A0A379CCD2"/>
<dbReference type="InterPro" id="IPR001677">
    <property type="entry name" value="TbpB_B_D"/>
</dbReference>
<evidence type="ECO:0000256" key="1">
    <source>
        <dbReference type="SAM" id="MobiDB-lite"/>
    </source>
</evidence>
<dbReference type="RefSeq" id="WP_115316384.1">
    <property type="nucleotide sequence ID" value="NZ_LWIF01000001.1"/>
</dbReference>
<feature type="domain" description="Transferrin-binding protein B C-lobe/N-lobe beta-barrel" evidence="2">
    <location>
        <begin position="471"/>
        <end position="596"/>
    </location>
</feature>
<dbReference type="EMBL" id="UGTA01000001">
    <property type="protein sequence ID" value="SUB59940.1"/>
    <property type="molecule type" value="Genomic_DNA"/>
</dbReference>
<name>A0A379CCD2_9PAST</name>
<dbReference type="Gene3D" id="2.40.128.250">
    <property type="match status" value="1"/>
</dbReference>
<dbReference type="Gene3D" id="2.40.128.240">
    <property type="match status" value="1"/>
</dbReference>
<accession>A0A379CCD2</accession>
<protein>
    <submittedName>
        <fullName evidence="4">Transferrin-binding protein 2</fullName>
    </submittedName>
</protein>
<gene>
    <name evidence="4" type="primary">tbpB</name>
    <name evidence="4" type="ORF">NCTC12872_01999</name>
</gene>
<feature type="domain" description="Transferrin-binding protein B C-lobe/N-lobe beta-barrel" evidence="2">
    <location>
        <begin position="202"/>
        <end position="361"/>
    </location>
</feature>
<dbReference type="Proteomes" id="UP000255417">
    <property type="component" value="Unassembled WGS sequence"/>
</dbReference>
<reference evidence="4 5" key="1">
    <citation type="submission" date="2018-06" db="EMBL/GenBank/DDBJ databases">
        <authorList>
            <consortium name="Pathogen Informatics"/>
            <person name="Doyle S."/>
        </authorList>
    </citation>
    <scope>NUCLEOTIDE SEQUENCE [LARGE SCALE GENOMIC DNA]</scope>
    <source>
        <strain evidence="4 5">NCTC12872</strain>
    </source>
</reference>
<dbReference type="InterPro" id="IPR038197">
    <property type="entry name" value="TbpB_C-lobe_sf"/>
</dbReference>
<dbReference type="InterPro" id="IPR011250">
    <property type="entry name" value="OMP/PagP_B-barrel"/>
</dbReference>
<dbReference type="PROSITE" id="PS51257">
    <property type="entry name" value="PROKAR_LIPOPROTEIN"/>
    <property type="match status" value="1"/>
</dbReference>
<feature type="domain" description="Transferrin-binding protein B C-lobe handle" evidence="3">
    <location>
        <begin position="371"/>
        <end position="461"/>
    </location>
</feature>
<proteinExistence type="predicted"/>
<feature type="region of interest" description="Disordered" evidence="1">
    <location>
        <begin position="40"/>
        <end position="61"/>
    </location>
</feature>
<evidence type="ECO:0000313" key="5">
    <source>
        <dbReference type="Proteomes" id="UP000255417"/>
    </source>
</evidence>
<sequence>MERPSKKCVFNLKYLTFLFPTLLTACSSGGSFDVADVEKPSVQDSNPVVTPIKKIDDSSDVKKSNEQISDDFYKPKTGATADIPQAVTKGMWGNTVDEEKEIVIDEFFATDRNDNPKHDELQADHDYQMGKPFGNATVIQHSNDGLNESKKRNYQFTNNGFEFYETGLAHHDKTTGNKAIKGKLKGYIFYKGVNPSASLVKKETEYNGEWAFTTDAKSTRTKHKDFSGENPMNDIAGKTHGAFSYAESINKGGAITDKGKFGHTSKFVVDREKGIVTGEFVANGYCSRDCAVQEIRKRYTFEAKIVGNRFQGNVTAVDGEDTLFGQNGKIEGGFYGDKGQEIAGKFLANDKSLFGVFGAKREVVNGEELDTILDSVKINKKMTASQNLDNFGDITKLYIGGKEIDLLNNENVSVELNEKEKANVRTDKEKNWQFLRFGQFDVVSKTNEKEFEKFVFLQGERVDSSKLPTDDKTVEYAGSWNGFVSGKTNFETTKTKANFKVNFAEKTLKGTLQADDVNALSMSAKIEGNGFIGTAKTFDNGWKLDSKANSDRSEVHFDNLTVKGGFYGNAGPSELGGAVYGEKDGNKIQAVFGAKRQVEAK</sequence>
<evidence type="ECO:0000313" key="4">
    <source>
        <dbReference type="EMBL" id="SUB59940.1"/>
    </source>
</evidence>
<dbReference type="SUPFAM" id="SSF56925">
    <property type="entry name" value="OMPA-like"/>
    <property type="match status" value="2"/>
</dbReference>
<organism evidence="4 5">
    <name type="scientific">Phocoenobacter uteri</name>
    <dbReference type="NCBI Taxonomy" id="146806"/>
    <lineage>
        <taxon>Bacteria</taxon>
        <taxon>Pseudomonadati</taxon>
        <taxon>Pseudomonadota</taxon>
        <taxon>Gammaproteobacteria</taxon>
        <taxon>Pasteurellales</taxon>
        <taxon>Pasteurellaceae</taxon>
        <taxon>Phocoenobacter</taxon>
    </lineage>
</organism>
<dbReference type="Pfam" id="PF01298">
    <property type="entry name" value="TbpB_B_D"/>
    <property type="match status" value="2"/>
</dbReference>
<dbReference type="InterPro" id="IPR038669">
    <property type="entry name" value="TbpB_N-lobe_sf"/>
</dbReference>
<dbReference type="InterPro" id="IPR035316">
    <property type="entry name" value="TbpB_C-lobe"/>
</dbReference>
<dbReference type="Gene3D" id="2.40.160.90">
    <property type="match status" value="2"/>
</dbReference>
<evidence type="ECO:0000259" key="3">
    <source>
        <dbReference type="Pfam" id="PF17483"/>
    </source>
</evidence>